<dbReference type="PROSITE" id="PS51083">
    <property type="entry name" value="ZF_HIT"/>
    <property type="match status" value="1"/>
</dbReference>
<dbReference type="AlphaFoldDB" id="A0AAX4NYZ6"/>
<reference evidence="3 4" key="1">
    <citation type="submission" date="2024-03" db="EMBL/GenBank/DDBJ databases">
        <title>Complete genome sequence of the green alga Chloropicon roscoffensis RCC1871.</title>
        <authorList>
            <person name="Lemieux C."/>
            <person name="Pombert J.-F."/>
            <person name="Otis C."/>
            <person name="Turmel M."/>
        </authorList>
    </citation>
    <scope>NUCLEOTIDE SEQUENCE [LARGE SCALE GENOMIC DNA]</scope>
    <source>
        <strain evidence="3 4">RCC1871</strain>
    </source>
</reference>
<dbReference type="EMBL" id="CP151501">
    <property type="protein sequence ID" value="WZN59187.1"/>
    <property type="molecule type" value="Genomic_DNA"/>
</dbReference>
<accession>A0AAX4NYZ6</accession>
<proteinExistence type="predicted"/>
<dbReference type="GO" id="GO:0008270">
    <property type="term" value="F:zinc ion binding"/>
    <property type="evidence" value="ECO:0007669"/>
    <property type="project" value="UniProtKB-UniRule"/>
</dbReference>
<evidence type="ECO:0000259" key="2">
    <source>
        <dbReference type="PROSITE" id="PS51083"/>
    </source>
</evidence>
<gene>
    <name evidence="3" type="ORF">HKI87_01g07120</name>
</gene>
<keyword evidence="4" id="KW-1185">Reference proteome</keyword>
<evidence type="ECO:0000313" key="3">
    <source>
        <dbReference type="EMBL" id="WZN59187.1"/>
    </source>
</evidence>
<dbReference type="Proteomes" id="UP001472866">
    <property type="component" value="Chromosome 01"/>
</dbReference>
<keyword evidence="1" id="KW-0479">Metal-binding</keyword>
<name>A0AAX4NYZ6_9CHLO</name>
<dbReference type="PANTHER" id="PTHR15555">
    <property type="entry name" value="ZINC FINGER HIT DOMAIN CONTAINING PROTEIN 2 PROTEIN FON -RELATED"/>
    <property type="match status" value="1"/>
</dbReference>
<protein>
    <submittedName>
        <fullName evidence="3">Zinc finger HIT domain-containing protein</fullName>
    </submittedName>
</protein>
<dbReference type="InterPro" id="IPR039646">
    <property type="entry name" value="ZNHIT2"/>
</dbReference>
<evidence type="ECO:0000256" key="1">
    <source>
        <dbReference type="PROSITE-ProRule" id="PRU00453"/>
    </source>
</evidence>
<dbReference type="PANTHER" id="PTHR15555:SF0">
    <property type="entry name" value="ZINC FINGER HIT DOMAIN-CONTAINING PROTEIN 2"/>
    <property type="match status" value="1"/>
</dbReference>
<evidence type="ECO:0000313" key="4">
    <source>
        <dbReference type="Proteomes" id="UP001472866"/>
    </source>
</evidence>
<dbReference type="Gene3D" id="3.30.60.190">
    <property type="match status" value="1"/>
</dbReference>
<dbReference type="Pfam" id="PF04438">
    <property type="entry name" value="zf-HIT"/>
    <property type="match status" value="1"/>
</dbReference>
<dbReference type="SUPFAM" id="SSF144232">
    <property type="entry name" value="HIT/MYND zinc finger-like"/>
    <property type="match status" value="1"/>
</dbReference>
<keyword evidence="1" id="KW-0863">Zinc-finger</keyword>
<dbReference type="CDD" id="cd23024">
    <property type="entry name" value="zf-HIT_ZNHIT2-3"/>
    <property type="match status" value="1"/>
</dbReference>
<organism evidence="3 4">
    <name type="scientific">Chloropicon roscoffensis</name>
    <dbReference type="NCBI Taxonomy" id="1461544"/>
    <lineage>
        <taxon>Eukaryota</taxon>
        <taxon>Viridiplantae</taxon>
        <taxon>Chlorophyta</taxon>
        <taxon>Chloropicophyceae</taxon>
        <taxon>Chloropicales</taxon>
        <taxon>Chloropicaceae</taxon>
        <taxon>Chloropicon</taxon>
    </lineage>
</organism>
<dbReference type="InterPro" id="IPR007529">
    <property type="entry name" value="Znf_HIT"/>
</dbReference>
<feature type="domain" description="HIT-type" evidence="2">
    <location>
        <begin position="7"/>
        <end position="39"/>
    </location>
</feature>
<sequence>MFHSGVCEVCKEGEGRYRCPGCHCRYCSAACYRDHSAACVDVFYKEQLNSNLRNVRADGDTKEAMVEILKRFHISDEVEEDGDHDCPPSPSRSLPQLLSKRTLETLKDTFSQSEEADGGDVGLEELRGIMSEHEFKAFREAALSGQLSHLLLEKEPWWRTRAALELRCGADGTSLVKEVGEQSEVAESLDILMPPLPSEAIPPLSRLSGKPPSPHLCWHLLDLLYSYCFVHRMRNGDFVCKEARRGAANEMQTLSSVLGQQGAGPTSARQAIAGCQERSRELFQGVQGGPVGVADDVAQVLHCGKAVVLTALEEIRGWMEAAGRRRLALKIKYFLSWANETGSLVAIDLA</sequence>
<keyword evidence="1" id="KW-0862">Zinc</keyword>